<evidence type="ECO:0000256" key="3">
    <source>
        <dbReference type="ARBA" id="ARBA00022448"/>
    </source>
</evidence>
<protein>
    <recommendedName>
        <fullName evidence="2">Immediate early response 3-interacting protein 1</fullName>
    </recommendedName>
</protein>
<dbReference type="WBParaSite" id="SMUV_0000646201-mRNA-1">
    <property type="protein sequence ID" value="SMUV_0000646201-mRNA-1"/>
    <property type="gene ID" value="SMUV_0000646201"/>
</dbReference>
<evidence type="ECO:0000256" key="2">
    <source>
        <dbReference type="ARBA" id="ARBA00016434"/>
    </source>
</evidence>
<dbReference type="Proteomes" id="UP000046393">
    <property type="component" value="Unplaced"/>
</dbReference>
<keyword evidence="4 10" id="KW-0812">Transmembrane</keyword>
<evidence type="ECO:0000256" key="8">
    <source>
        <dbReference type="ARBA" id="ARBA00024203"/>
    </source>
</evidence>
<evidence type="ECO:0000256" key="1">
    <source>
        <dbReference type="ARBA" id="ARBA00004370"/>
    </source>
</evidence>
<dbReference type="InterPro" id="IPR013880">
    <property type="entry name" value="Yos1"/>
</dbReference>
<keyword evidence="11" id="KW-1185">Reference proteome</keyword>
<keyword evidence="5" id="KW-0653">Protein transport</keyword>
<evidence type="ECO:0000256" key="10">
    <source>
        <dbReference type="SAM" id="Phobius"/>
    </source>
</evidence>
<evidence type="ECO:0000256" key="5">
    <source>
        <dbReference type="ARBA" id="ARBA00022927"/>
    </source>
</evidence>
<sequence length="82" mass="9063">MPLSLYGLLEASLLILNGIAVLNKERFLRKIGLLSPSNSFDSVNQNSVKQQFVNLVLAVQTVMRIPLIFLNTLVIVLKLVLG</sequence>
<keyword evidence="3" id="KW-0813">Transport</keyword>
<dbReference type="GO" id="GO:0006888">
    <property type="term" value="P:endoplasmic reticulum to Golgi vesicle-mediated transport"/>
    <property type="evidence" value="ECO:0007669"/>
    <property type="project" value="TreeGrafter"/>
</dbReference>
<name>A0A0N5AP94_9BILA</name>
<dbReference type="GO" id="GO:0000139">
    <property type="term" value="C:Golgi membrane"/>
    <property type="evidence" value="ECO:0007669"/>
    <property type="project" value="TreeGrafter"/>
</dbReference>
<reference evidence="12" key="1">
    <citation type="submission" date="2017-02" db="UniProtKB">
        <authorList>
            <consortium name="WormBaseParasite"/>
        </authorList>
    </citation>
    <scope>IDENTIFICATION</scope>
</reference>
<dbReference type="PANTHER" id="PTHR15858:SF0">
    <property type="entry name" value="IMMEDIATE EARLY RESPONSE 3-INTERACTING PROTEIN 1"/>
    <property type="match status" value="1"/>
</dbReference>
<evidence type="ECO:0000313" key="12">
    <source>
        <dbReference type="WBParaSite" id="SMUV_0000646201-mRNA-1"/>
    </source>
</evidence>
<organism evidence="11 12">
    <name type="scientific">Syphacia muris</name>
    <dbReference type="NCBI Taxonomy" id="451379"/>
    <lineage>
        <taxon>Eukaryota</taxon>
        <taxon>Metazoa</taxon>
        <taxon>Ecdysozoa</taxon>
        <taxon>Nematoda</taxon>
        <taxon>Chromadorea</taxon>
        <taxon>Rhabditida</taxon>
        <taxon>Spirurina</taxon>
        <taxon>Oxyuridomorpha</taxon>
        <taxon>Oxyuroidea</taxon>
        <taxon>Oxyuridae</taxon>
        <taxon>Syphacia</taxon>
    </lineage>
</organism>
<comment type="similarity">
    <text evidence="8">Belongs to the YOS1 family.</text>
</comment>
<dbReference type="STRING" id="451379.A0A0N5AP94"/>
<evidence type="ECO:0000256" key="4">
    <source>
        <dbReference type="ARBA" id="ARBA00022692"/>
    </source>
</evidence>
<dbReference type="GO" id="GO:0030134">
    <property type="term" value="C:COPII-coated ER to Golgi transport vesicle"/>
    <property type="evidence" value="ECO:0007669"/>
    <property type="project" value="TreeGrafter"/>
</dbReference>
<evidence type="ECO:0000256" key="6">
    <source>
        <dbReference type="ARBA" id="ARBA00022989"/>
    </source>
</evidence>
<keyword evidence="6 10" id="KW-1133">Transmembrane helix</keyword>
<feature type="transmembrane region" description="Helical" evidence="10">
    <location>
        <begin position="6"/>
        <end position="23"/>
    </location>
</feature>
<dbReference type="PANTHER" id="PTHR15858">
    <property type="entry name" value="IMMEDIATE EARLY RESPONSE 3-INTERACTING PROTEIN 1"/>
    <property type="match status" value="1"/>
</dbReference>
<dbReference type="GO" id="GO:0005789">
    <property type="term" value="C:endoplasmic reticulum membrane"/>
    <property type="evidence" value="ECO:0007669"/>
    <property type="project" value="TreeGrafter"/>
</dbReference>
<feature type="transmembrane region" description="Helical" evidence="10">
    <location>
        <begin position="52"/>
        <end position="77"/>
    </location>
</feature>
<dbReference type="GO" id="GO:0015031">
    <property type="term" value="P:protein transport"/>
    <property type="evidence" value="ECO:0007669"/>
    <property type="project" value="UniProtKB-KW"/>
</dbReference>
<dbReference type="Pfam" id="PF08571">
    <property type="entry name" value="Yos1"/>
    <property type="match status" value="1"/>
</dbReference>
<comment type="function">
    <text evidence="9">Regulator of endoplasmic reticulum secretion that acts as a key determinant of brain size. Required for secretion of extracellular matrix proteins. Required for correct brain development by depositing sufficient extracellular matrix proteins for tissue integrity and the proliferation of neural progenitors. Acts as a regulator of the unfolded protein response (UPR).</text>
</comment>
<evidence type="ECO:0000313" key="11">
    <source>
        <dbReference type="Proteomes" id="UP000046393"/>
    </source>
</evidence>
<accession>A0A0N5AP94</accession>
<proteinExistence type="inferred from homology"/>
<evidence type="ECO:0000256" key="7">
    <source>
        <dbReference type="ARBA" id="ARBA00023136"/>
    </source>
</evidence>
<dbReference type="AlphaFoldDB" id="A0A0N5AP94"/>
<comment type="subcellular location">
    <subcellularLocation>
        <location evidence="1">Membrane</location>
    </subcellularLocation>
</comment>
<evidence type="ECO:0000256" key="9">
    <source>
        <dbReference type="ARBA" id="ARBA00045999"/>
    </source>
</evidence>
<keyword evidence="7 10" id="KW-0472">Membrane</keyword>